<proteinExistence type="inferred from homology"/>
<name>A0ABS9GXL2_9BACL</name>
<comment type="similarity">
    <text evidence="2 10">Belongs to the beta sliding clamp family.</text>
</comment>
<dbReference type="Pfam" id="PF02767">
    <property type="entry name" value="DNA_pol3_beta_2"/>
    <property type="match status" value="1"/>
</dbReference>
<dbReference type="InterPro" id="IPR022635">
    <property type="entry name" value="DNA_polIII_beta_C"/>
</dbReference>
<dbReference type="PANTHER" id="PTHR30478">
    <property type="entry name" value="DNA POLYMERASE III SUBUNIT BETA"/>
    <property type="match status" value="1"/>
</dbReference>
<dbReference type="RefSeq" id="WP_236331109.1">
    <property type="nucleotide sequence ID" value="NZ_JAKIJS010000001.1"/>
</dbReference>
<sequence>MEFTVNKTHFLDALSDIRKVISSSSLIPVTSGISIIAKEDRLTLVGTNLDFFIQRDIPVKIGDQQIVSIQKTGIVYVPSKAFTEIVKRLPDQISVTVNDDRFINIESESINTRLNQVRLEEFPDIPDAPTHVRLKMNSAQLVEVIKQTSFAVSTNQSRPALTGIHVSFTTEKLLAVATNSIRLAMRSLPIQSDCEISCIIPQSTLTEFLKLSSSFCEHLEISISDHHILFEAEDIKLYSRLIGGDYPSTSGLIPSETTTEIIMDTKELLKGIDRSYILASDKQNNNVTLKLSEEDDQIQISSLSSEVGQICEWQSVKQITGEKALDITFDGQYIIDALKTMNDQEVSISFNGSMRPILIKPANREDQLHLISPVRS</sequence>
<dbReference type="CDD" id="cd00140">
    <property type="entry name" value="beta_clamp"/>
    <property type="match status" value="1"/>
</dbReference>
<accession>A0ABS9GXL2</accession>
<dbReference type="InterPro" id="IPR046938">
    <property type="entry name" value="DNA_clamp_sf"/>
</dbReference>
<dbReference type="InterPro" id="IPR022634">
    <property type="entry name" value="DNA_polIII_beta_N"/>
</dbReference>
<dbReference type="GO" id="GO:0003887">
    <property type="term" value="F:DNA-directed DNA polymerase activity"/>
    <property type="evidence" value="ECO:0007669"/>
    <property type="project" value="UniProtKB-EC"/>
</dbReference>
<evidence type="ECO:0000256" key="6">
    <source>
        <dbReference type="ARBA" id="ARBA00022695"/>
    </source>
</evidence>
<dbReference type="SUPFAM" id="SSF55979">
    <property type="entry name" value="DNA clamp"/>
    <property type="match status" value="3"/>
</dbReference>
<evidence type="ECO:0000256" key="7">
    <source>
        <dbReference type="ARBA" id="ARBA00022705"/>
    </source>
</evidence>
<dbReference type="InterPro" id="IPR001001">
    <property type="entry name" value="DNA_polIII_beta"/>
</dbReference>
<reference evidence="14 15" key="1">
    <citation type="submission" date="2022-01" db="EMBL/GenBank/DDBJ databases">
        <title>Alkalihalobacillus sp. EGI L200015, a novel bacterium isolated from a salt lake sediment.</title>
        <authorList>
            <person name="Gao L."/>
            <person name="Fang B.-Z."/>
            <person name="Li W.-J."/>
        </authorList>
    </citation>
    <scope>NUCLEOTIDE SEQUENCE [LARGE SCALE GENOMIC DNA]</scope>
    <source>
        <strain evidence="14 15">KCTC 12718</strain>
    </source>
</reference>
<evidence type="ECO:0000256" key="1">
    <source>
        <dbReference type="ARBA" id="ARBA00004496"/>
    </source>
</evidence>
<organism evidence="14 15">
    <name type="scientific">Pseudalkalibacillus berkeleyi</name>
    <dbReference type="NCBI Taxonomy" id="1069813"/>
    <lineage>
        <taxon>Bacteria</taxon>
        <taxon>Bacillati</taxon>
        <taxon>Bacillota</taxon>
        <taxon>Bacilli</taxon>
        <taxon>Bacillales</taxon>
        <taxon>Fictibacillaceae</taxon>
        <taxon>Pseudalkalibacillus</taxon>
    </lineage>
</organism>
<dbReference type="Pfam" id="PF02768">
    <property type="entry name" value="DNA_pol3_beta_3"/>
    <property type="match status" value="1"/>
</dbReference>
<evidence type="ECO:0000256" key="5">
    <source>
        <dbReference type="ARBA" id="ARBA00022679"/>
    </source>
</evidence>
<keyword evidence="6 10" id="KW-0548">Nucleotidyltransferase</keyword>
<feature type="domain" description="DNA polymerase III beta sliding clamp central" evidence="12">
    <location>
        <begin position="136"/>
        <end position="247"/>
    </location>
</feature>
<keyword evidence="9" id="KW-0238">DNA-binding</keyword>
<feature type="domain" description="DNA polymerase III beta sliding clamp N-terminal" evidence="11">
    <location>
        <begin position="1"/>
        <end position="126"/>
    </location>
</feature>
<comment type="subcellular location">
    <subcellularLocation>
        <location evidence="1 10">Cytoplasm</location>
    </subcellularLocation>
</comment>
<dbReference type="EMBL" id="JAKIJS010000001">
    <property type="protein sequence ID" value="MCF6136425.1"/>
    <property type="molecule type" value="Genomic_DNA"/>
</dbReference>
<dbReference type="PIRSF" id="PIRSF000804">
    <property type="entry name" value="DNA_pol_III_b"/>
    <property type="match status" value="1"/>
</dbReference>
<evidence type="ECO:0000256" key="10">
    <source>
        <dbReference type="PIRNR" id="PIRNR000804"/>
    </source>
</evidence>
<dbReference type="Gene3D" id="3.70.10.10">
    <property type="match status" value="1"/>
</dbReference>
<dbReference type="PANTHER" id="PTHR30478:SF0">
    <property type="entry name" value="BETA SLIDING CLAMP"/>
    <property type="match status" value="1"/>
</dbReference>
<comment type="subunit">
    <text evidence="10">Forms a ring-shaped head-to-tail homodimer around DNA.</text>
</comment>
<evidence type="ECO:0000259" key="13">
    <source>
        <dbReference type="Pfam" id="PF02768"/>
    </source>
</evidence>
<evidence type="ECO:0000259" key="11">
    <source>
        <dbReference type="Pfam" id="PF00712"/>
    </source>
</evidence>
<evidence type="ECO:0000313" key="14">
    <source>
        <dbReference type="EMBL" id="MCF6136425.1"/>
    </source>
</evidence>
<dbReference type="NCBIfam" id="TIGR00663">
    <property type="entry name" value="dnan"/>
    <property type="match status" value="1"/>
</dbReference>
<keyword evidence="5 10" id="KW-0808">Transferase</keyword>
<evidence type="ECO:0000256" key="3">
    <source>
        <dbReference type="ARBA" id="ARBA00021035"/>
    </source>
</evidence>
<dbReference type="Gene3D" id="3.10.150.10">
    <property type="entry name" value="DNA Polymerase III, subunit A, domain 2"/>
    <property type="match status" value="1"/>
</dbReference>
<evidence type="ECO:0000256" key="2">
    <source>
        <dbReference type="ARBA" id="ARBA00010752"/>
    </source>
</evidence>
<feature type="domain" description="DNA polymerase III beta sliding clamp C-terminal" evidence="13">
    <location>
        <begin position="252"/>
        <end position="375"/>
    </location>
</feature>
<evidence type="ECO:0000256" key="4">
    <source>
        <dbReference type="ARBA" id="ARBA00022490"/>
    </source>
</evidence>
<comment type="function">
    <text evidence="10">Confers DNA tethering and processivity to DNA polymerases and other proteins. Acts as a clamp, forming a ring around DNA (a reaction catalyzed by the clamp-loading complex) which diffuses in an ATP-independent manner freely and bidirectionally along dsDNA. Initially characterized for its ability to contact the catalytic subunit of DNA polymerase III (Pol III), a complex, multichain enzyme responsible for most of the replicative synthesis in bacteria; Pol III exhibits 3'-5' exonuclease proofreading activity. The beta chain is required for initiation of replication as well as for processivity of DNA replication.</text>
</comment>
<evidence type="ECO:0000259" key="12">
    <source>
        <dbReference type="Pfam" id="PF02767"/>
    </source>
</evidence>
<keyword evidence="7 10" id="KW-0235">DNA replication</keyword>
<keyword evidence="8 10" id="KW-0239">DNA-directed DNA polymerase</keyword>
<comment type="caution">
    <text evidence="14">The sequence shown here is derived from an EMBL/GenBank/DDBJ whole genome shotgun (WGS) entry which is preliminary data.</text>
</comment>
<protein>
    <recommendedName>
        <fullName evidence="3 10">Beta sliding clamp</fullName>
    </recommendedName>
</protein>
<dbReference type="Pfam" id="PF00712">
    <property type="entry name" value="DNA_pol3_beta"/>
    <property type="match status" value="1"/>
</dbReference>
<evidence type="ECO:0000313" key="15">
    <source>
        <dbReference type="Proteomes" id="UP001649381"/>
    </source>
</evidence>
<evidence type="ECO:0000256" key="8">
    <source>
        <dbReference type="ARBA" id="ARBA00022932"/>
    </source>
</evidence>
<dbReference type="InterPro" id="IPR022637">
    <property type="entry name" value="DNA_polIII_beta_cen"/>
</dbReference>
<keyword evidence="15" id="KW-1185">Reference proteome</keyword>
<keyword evidence="4 10" id="KW-0963">Cytoplasm</keyword>
<gene>
    <name evidence="14" type="primary">dnaN</name>
    <name evidence="14" type="ORF">L2716_01700</name>
</gene>
<dbReference type="SMART" id="SM00480">
    <property type="entry name" value="POL3Bc"/>
    <property type="match status" value="1"/>
</dbReference>
<evidence type="ECO:0000256" key="9">
    <source>
        <dbReference type="ARBA" id="ARBA00023125"/>
    </source>
</evidence>
<dbReference type="Proteomes" id="UP001649381">
    <property type="component" value="Unassembled WGS sequence"/>
</dbReference>